<organism evidence="1 2">
    <name type="scientific">Ammoniphilus resinae</name>
    <dbReference type="NCBI Taxonomy" id="861532"/>
    <lineage>
        <taxon>Bacteria</taxon>
        <taxon>Bacillati</taxon>
        <taxon>Bacillota</taxon>
        <taxon>Bacilli</taxon>
        <taxon>Bacillales</taxon>
        <taxon>Paenibacillaceae</taxon>
        <taxon>Aneurinibacillus group</taxon>
        <taxon>Ammoniphilus</taxon>
    </lineage>
</organism>
<dbReference type="RefSeq" id="WP_209812981.1">
    <property type="nucleotide sequence ID" value="NZ_JAGGKT010000036.1"/>
</dbReference>
<protein>
    <recommendedName>
        <fullName evidence="3">IrrE N-terminal-like domain-containing protein</fullName>
    </recommendedName>
</protein>
<evidence type="ECO:0000313" key="2">
    <source>
        <dbReference type="Proteomes" id="UP001519343"/>
    </source>
</evidence>
<name>A0ABS4GYA3_9BACL</name>
<evidence type="ECO:0008006" key="3">
    <source>
        <dbReference type="Google" id="ProtNLM"/>
    </source>
</evidence>
<gene>
    <name evidence="1" type="ORF">J2Z37_005037</name>
</gene>
<comment type="caution">
    <text evidence="1">The sequence shown here is derived from an EMBL/GenBank/DDBJ whole genome shotgun (WGS) entry which is preliminary data.</text>
</comment>
<keyword evidence="2" id="KW-1185">Reference proteome</keyword>
<reference evidence="1 2" key="1">
    <citation type="submission" date="2021-03" db="EMBL/GenBank/DDBJ databases">
        <title>Genomic Encyclopedia of Type Strains, Phase IV (KMG-IV): sequencing the most valuable type-strain genomes for metagenomic binning, comparative biology and taxonomic classification.</title>
        <authorList>
            <person name="Goeker M."/>
        </authorList>
    </citation>
    <scope>NUCLEOTIDE SEQUENCE [LARGE SCALE GENOMIC DNA]</scope>
    <source>
        <strain evidence="1 2">DSM 24738</strain>
    </source>
</reference>
<dbReference type="Proteomes" id="UP001519343">
    <property type="component" value="Unassembled WGS sequence"/>
</dbReference>
<sequence>MSVLEKAENFLRNFGIDIPVVEMTQIDLGVARYDCLNNKFEINLHIIEFEAEKMEMSLNDYIKILMCHEIGHYLDNNVVDRTNMYLQFLEDVKKGNHSYQAEYDMSQVICDSEIIAWENGRKFVPEELLEKYEEMNIKNYDSAKFRIHFNVLQYKHISEKEKLLKDLVKLQNNIVGKDIEIDNLQFELARERLKQI</sequence>
<evidence type="ECO:0000313" key="1">
    <source>
        <dbReference type="EMBL" id="MBP1935017.1"/>
    </source>
</evidence>
<accession>A0ABS4GYA3</accession>
<dbReference type="EMBL" id="JAGGKT010000036">
    <property type="protein sequence ID" value="MBP1935017.1"/>
    <property type="molecule type" value="Genomic_DNA"/>
</dbReference>
<proteinExistence type="predicted"/>